<dbReference type="Proteomes" id="UP000438120">
    <property type="component" value="Unassembled WGS sequence"/>
</dbReference>
<evidence type="ECO:0000256" key="1">
    <source>
        <dbReference type="ARBA" id="ARBA00003531"/>
    </source>
</evidence>
<comment type="caution">
    <text evidence="7">The sequence shown here is derived from an EMBL/GenBank/DDBJ whole genome shotgun (WGS) entry which is preliminary data.</text>
</comment>
<organism evidence="7 8">
    <name type="scientific">Lactobacillus porci</name>
    <dbReference type="NCBI Taxonomy" id="2012477"/>
    <lineage>
        <taxon>Bacteria</taxon>
        <taxon>Bacillati</taxon>
        <taxon>Bacillota</taxon>
        <taxon>Bacilli</taxon>
        <taxon>Lactobacillales</taxon>
        <taxon>Lactobacillaceae</taxon>
        <taxon>Lactobacillus</taxon>
    </lineage>
</organism>
<evidence type="ECO:0000313" key="7">
    <source>
        <dbReference type="EMBL" id="MST86808.1"/>
    </source>
</evidence>
<evidence type="ECO:0000259" key="6">
    <source>
        <dbReference type="PROSITE" id="PS50052"/>
    </source>
</evidence>
<comment type="function">
    <text evidence="1">Essential for recycling GMP and indirectly, cGMP.</text>
</comment>
<dbReference type="InterPro" id="IPR027417">
    <property type="entry name" value="P-loop_NTPase"/>
</dbReference>
<evidence type="ECO:0000256" key="2">
    <source>
        <dbReference type="ARBA" id="ARBA00005790"/>
    </source>
</evidence>
<dbReference type="PANTHER" id="PTHR23117">
    <property type="entry name" value="GUANYLATE KINASE-RELATED"/>
    <property type="match status" value="1"/>
</dbReference>
<evidence type="ECO:0000313" key="8">
    <source>
        <dbReference type="Proteomes" id="UP000438120"/>
    </source>
</evidence>
<dbReference type="GO" id="GO:0004385">
    <property type="term" value="F:GMP kinase activity"/>
    <property type="evidence" value="ECO:0007669"/>
    <property type="project" value="UniProtKB-EC"/>
</dbReference>
<dbReference type="PROSITE" id="PS50052">
    <property type="entry name" value="GUANYLATE_KINASE_2"/>
    <property type="match status" value="1"/>
</dbReference>
<dbReference type="SMART" id="SM00072">
    <property type="entry name" value="GuKc"/>
    <property type="match status" value="1"/>
</dbReference>
<gene>
    <name evidence="7" type="ORF">FYJ62_03925</name>
</gene>
<dbReference type="Pfam" id="PF00625">
    <property type="entry name" value="Guanylate_kin"/>
    <property type="match status" value="1"/>
</dbReference>
<comment type="catalytic activity">
    <reaction evidence="5">
        <text>GMP + ATP = GDP + ADP</text>
        <dbReference type="Rhea" id="RHEA:20780"/>
        <dbReference type="ChEBI" id="CHEBI:30616"/>
        <dbReference type="ChEBI" id="CHEBI:58115"/>
        <dbReference type="ChEBI" id="CHEBI:58189"/>
        <dbReference type="ChEBI" id="CHEBI:456216"/>
        <dbReference type="EC" id="2.7.4.8"/>
    </reaction>
</comment>
<reference evidence="7 8" key="1">
    <citation type="submission" date="2019-08" db="EMBL/GenBank/DDBJ databases">
        <title>In-depth cultivation of the pig gut microbiome towards novel bacterial diversity and tailored functional studies.</title>
        <authorList>
            <person name="Wylensek D."/>
            <person name="Hitch T.C.A."/>
            <person name="Clavel T."/>
        </authorList>
    </citation>
    <scope>NUCLEOTIDE SEQUENCE [LARGE SCALE GENOMIC DNA]</scope>
    <source>
        <strain evidence="7 8">Bifido-178-WT-2B</strain>
    </source>
</reference>
<dbReference type="Gene3D" id="3.40.50.300">
    <property type="entry name" value="P-loop containing nucleotide triphosphate hydrolases"/>
    <property type="match status" value="1"/>
</dbReference>
<keyword evidence="8" id="KW-1185">Reference proteome</keyword>
<dbReference type="RefSeq" id="WP_154547941.1">
    <property type="nucleotide sequence ID" value="NZ_VUMX01000007.1"/>
</dbReference>
<dbReference type="EMBL" id="VUMX01000007">
    <property type="protein sequence ID" value="MST86808.1"/>
    <property type="molecule type" value="Genomic_DNA"/>
</dbReference>
<dbReference type="CDD" id="cd00071">
    <property type="entry name" value="GMPK"/>
    <property type="match status" value="1"/>
</dbReference>
<dbReference type="InterPro" id="IPR008145">
    <property type="entry name" value="GK/Ca_channel_bsu"/>
</dbReference>
<dbReference type="OrthoDB" id="1033810at2"/>
<keyword evidence="4 7" id="KW-0418">Kinase</keyword>
<keyword evidence="3" id="KW-0808">Transferase</keyword>
<dbReference type="AlphaFoldDB" id="A0A6A8MAZ7"/>
<dbReference type="SUPFAM" id="SSF52540">
    <property type="entry name" value="P-loop containing nucleoside triphosphate hydrolases"/>
    <property type="match status" value="1"/>
</dbReference>
<comment type="similarity">
    <text evidence="2">Belongs to the guanylate kinase family.</text>
</comment>
<protein>
    <submittedName>
        <fullName evidence="7">Guanylate kinase</fullName>
    </submittedName>
</protein>
<sequence length="182" mass="20508">MQKIILIAGPSGAGKTTISDYLSQQYHIQRVITHTTRPKRAGEVNGVAYYFEDEASFSRLHLFESVKYGDYHYGSSQEGLRKAWAKGDLVSLIVDIEGARSYIKALGQQVYFLYVTSPVAELAERMRLRGDDPAKIKQRLTGHELNALPSDLAPYAHILVNEDLTQTKQALDRLVLQLKEQK</sequence>
<dbReference type="PANTHER" id="PTHR23117:SF13">
    <property type="entry name" value="GUANYLATE KINASE"/>
    <property type="match status" value="1"/>
</dbReference>
<evidence type="ECO:0000256" key="4">
    <source>
        <dbReference type="ARBA" id="ARBA00022777"/>
    </source>
</evidence>
<dbReference type="InterPro" id="IPR008144">
    <property type="entry name" value="Guanylate_kin-like_dom"/>
</dbReference>
<dbReference type="GO" id="GO:0005829">
    <property type="term" value="C:cytosol"/>
    <property type="evidence" value="ECO:0007669"/>
    <property type="project" value="TreeGrafter"/>
</dbReference>
<name>A0A6A8MAZ7_9LACO</name>
<evidence type="ECO:0000256" key="3">
    <source>
        <dbReference type="ARBA" id="ARBA00022679"/>
    </source>
</evidence>
<accession>A0A6A8MAZ7</accession>
<evidence type="ECO:0000256" key="5">
    <source>
        <dbReference type="ARBA" id="ARBA00048594"/>
    </source>
</evidence>
<proteinExistence type="inferred from homology"/>
<feature type="domain" description="Guanylate kinase-like" evidence="6">
    <location>
        <begin position="2"/>
        <end position="176"/>
    </location>
</feature>